<keyword evidence="3" id="KW-1185">Reference proteome</keyword>
<feature type="region of interest" description="Disordered" evidence="1">
    <location>
        <begin position="372"/>
        <end position="412"/>
    </location>
</feature>
<feature type="compositionally biased region" description="Polar residues" evidence="1">
    <location>
        <begin position="166"/>
        <end position="179"/>
    </location>
</feature>
<dbReference type="EMBL" id="GL732584">
    <property type="protein sequence ID" value="EFX74244.1"/>
    <property type="molecule type" value="Genomic_DNA"/>
</dbReference>
<protein>
    <submittedName>
        <fullName evidence="2">Uncharacterized protein</fullName>
    </submittedName>
</protein>
<gene>
    <name evidence="2" type="ORF">DAPPUDRAFT_324493</name>
</gene>
<sequence>MSIQPQQQQQQQASHSNPMLAATSLESSDGSYSVHADFMTPLDVQMASVAGWGDTPSMDPELSDIIEQVIDMDERYESDSMIFGELTSATPPPVTIQPVMSIVQSSQSVTSVTQTTAVVGPSGPLLQMDMSKEKLAITAIQKSLMSYEKISPVAQTLSIGGGLSHNASSCGATTGSIRQQPCREDNTTTSSLHSTVPSALIHHHPPPQSSNPSTPSSSNSYPSSHPNSPGYHLGMGNAGQPYQQQQQQGGGAGGNRGNASSAAAASVYSAKVLAFQQGSVGGPVQGGGRNDGGPPGMASEYVRKELKAVVGARTIQRGLSGPVVNHASGQMNHSSPPMMVPGGKPLNQADLEALGLSYELPQGNDGLHGRVWDSPNMGESPSQTMPSTRNTMEEAPRPADPQMSLLKQLLSE</sequence>
<accession>E9H1W3</accession>
<feature type="compositionally biased region" description="Polar residues" evidence="1">
    <location>
        <begin position="377"/>
        <end position="390"/>
    </location>
</feature>
<evidence type="ECO:0000313" key="2">
    <source>
        <dbReference type="EMBL" id="EFX74244.1"/>
    </source>
</evidence>
<feature type="compositionally biased region" description="Low complexity" evidence="1">
    <location>
        <begin position="238"/>
        <end position="247"/>
    </location>
</feature>
<dbReference type="HOGENOM" id="CLU_667760_0_0_1"/>
<evidence type="ECO:0000313" key="3">
    <source>
        <dbReference type="Proteomes" id="UP000000305"/>
    </source>
</evidence>
<feature type="region of interest" description="Disordered" evidence="1">
    <location>
        <begin position="166"/>
        <end position="259"/>
    </location>
</feature>
<dbReference type="Proteomes" id="UP000000305">
    <property type="component" value="Unassembled WGS sequence"/>
</dbReference>
<dbReference type="AlphaFoldDB" id="E9H1W3"/>
<feature type="compositionally biased region" description="Polar residues" evidence="1">
    <location>
        <begin position="187"/>
        <end position="197"/>
    </location>
</feature>
<organism evidence="2 3">
    <name type="scientific">Daphnia pulex</name>
    <name type="common">Water flea</name>
    <dbReference type="NCBI Taxonomy" id="6669"/>
    <lineage>
        <taxon>Eukaryota</taxon>
        <taxon>Metazoa</taxon>
        <taxon>Ecdysozoa</taxon>
        <taxon>Arthropoda</taxon>
        <taxon>Crustacea</taxon>
        <taxon>Branchiopoda</taxon>
        <taxon>Diplostraca</taxon>
        <taxon>Cladocera</taxon>
        <taxon>Anomopoda</taxon>
        <taxon>Daphniidae</taxon>
        <taxon>Daphnia</taxon>
    </lineage>
</organism>
<evidence type="ECO:0000256" key="1">
    <source>
        <dbReference type="SAM" id="MobiDB-lite"/>
    </source>
</evidence>
<feature type="compositionally biased region" description="Low complexity" evidence="1">
    <location>
        <begin position="210"/>
        <end position="229"/>
    </location>
</feature>
<dbReference type="InParanoid" id="E9H1W3"/>
<dbReference type="KEGG" id="dpx:DAPPUDRAFT_324493"/>
<reference evidence="2 3" key="1">
    <citation type="journal article" date="2011" name="Science">
        <title>The ecoresponsive genome of Daphnia pulex.</title>
        <authorList>
            <person name="Colbourne J.K."/>
            <person name="Pfrender M.E."/>
            <person name="Gilbert D."/>
            <person name="Thomas W.K."/>
            <person name="Tucker A."/>
            <person name="Oakley T.H."/>
            <person name="Tokishita S."/>
            <person name="Aerts A."/>
            <person name="Arnold G.J."/>
            <person name="Basu M.K."/>
            <person name="Bauer D.J."/>
            <person name="Caceres C.E."/>
            <person name="Carmel L."/>
            <person name="Casola C."/>
            <person name="Choi J.H."/>
            <person name="Detter J.C."/>
            <person name="Dong Q."/>
            <person name="Dusheyko S."/>
            <person name="Eads B.D."/>
            <person name="Frohlich T."/>
            <person name="Geiler-Samerotte K.A."/>
            <person name="Gerlach D."/>
            <person name="Hatcher P."/>
            <person name="Jogdeo S."/>
            <person name="Krijgsveld J."/>
            <person name="Kriventseva E.V."/>
            <person name="Kultz D."/>
            <person name="Laforsch C."/>
            <person name="Lindquist E."/>
            <person name="Lopez J."/>
            <person name="Manak J.R."/>
            <person name="Muller J."/>
            <person name="Pangilinan J."/>
            <person name="Patwardhan R.P."/>
            <person name="Pitluck S."/>
            <person name="Pritham E.J."/>
            <person name="Rechtsteiner A."/>
            <person name="Rho M."/>
            <person name="Rogozin I.B."/>
            <person name="Sakarya O."/>
            <person name="Salamov A."/>
            <person name="Schaack S."/>
            <person name="Shapiro H."/>
            <person name="Shiga Y."/>
            <person name="Skalitzky C."/>
            <person name="Smith Z."/>
            <person name="Souvorov A."/>
            <person name="Sung W."/>
            <person name="Tang Z."/>
            <person name="Tsuchiya D."/>
            <person name="Tu H."/>
            <person name="Vos H."/>
            <person name="Wang M."/>
            <person name="Wolf Y.I."/>
            <person name="Yamagata H."/>
            <person name="Yamada T."/>
            <person name="Ye Y."/>
            <person name="Shaw J.R."/>
            <person name="Andrews J."/>
            <person name="Crease T.J."/>
            <person name="Tang H."/>
            <person name="Lucas S.M."/>
            <person name="Robertson H.M."/>
            <person name="Bork P."/>
            <person name="Koonin E.V."/>
            <person name="Zdobnov E.M."/>
            <person name="Grigoriev I.V."/>
            <person name="Lynch M."/>
            <person name="Boore J.L."/>
        </authorList>
    </citation>
    <scope>NUCLEOTIDE SEQUENCE [LARGE SCALE GENOMIC DNA]</scope>
</reference>
<proteinExistence type="predicted"/>
<name>E9H1W3_DAPPU</name>
<dbReference type="OrthoDB" id="10035882at2759"/>